<gene>
    <name evidence="4" type="ordered locus">MTBMA_c11220</name>
</gene>
<dbReference type="AlphaFoldDB" id="D9PWW8"/>
<feature type="region of interest" description="Disordered" evidence="1">
    <location>
        <begin position="188"/>
        <end position="244"/>
    </location>
</feature>
<dbReference type="PANTHER" id="PTHR37938:SF1">
    <property type="entry name" value="BLL0215 PROTEIN"/>
    <property type="match status" value="1"/>
</dbReference>
<organism evidence="4 5">
    <name type="scientific">Methanothermobacter marburgensis (strain ATCC BAA-927 / DSM 2133 / JCM 14651 / NBRC 100331 / OCM 82 / Marburg)</name>
    <name type="common">Methanobacterium thermoautotrophicum</name>
    <dbReference type="NCBI Taxonomy" id="79929"/>
    <lineage>
        <taxon>Archaea</taxon>
        <taxon>Methanobacteriati</taxon>
        <taxon>Methanobacteriota</taxon>
        <taxon>Methanomada group</taxon>
        <taxon>Methanobacteria</taxon>
        <taxon>Methanobacteriales</taxon>
        <taxon>Methanobacteriaceae</taxon>
        <taxon>Methanothermobacter</taxon>
    </lineage>
</organism>
<evidence type="ECO:0000259" key="3">
    <source>
        <dbReference type="Pfam" id="PF03703"/>
    </source>
</evidence>
<dbReference type="GeneID" id="9704830"/>
<feature type="compositionally biased region" description="Acidic residues" evidence="1">
    <location>
        <begin position="203"/>
        <end position="212"/>
    </location>
</feature>
<feature type="transmembrane region" description="Helical" evidence="2">
    <location>
        <begin position="68"/>
        <end position="88"/>
    </location>
</feature>
<dbReference type="PaxDb" id="79929-MTBMA_c11220"/>
<feature type="compositionally biased region" description="Basic and acidic residues" evidence="1">
    <location>
        <begin position="188"/>
        <end position="202"/>
    </location>
</feature>
<accession>D9PWW8</accession>
<dbReference type="PANTHER" id="PTHR37938">
    <property type="entry name" value="BLL0215 PROTEIN"/>
    <property type="match status" value="1"/>
</dbReference>
<name>D9PWW8_METTM</name>
<dbReference type="Pfam" id="PF03703">
    <property type="entry name" value="bPH_2"/>
    <property type="match status" value="1"/>
</dbReference>
<dbReference type="Proteomes" id="UP000000345">
    <property type="component" value="Chromosome"/>
</dbReference>
<reference key="1">
    <citation type="submission" date="2009-08" db="EMBL/GenBank/DDBJ databases">
        <title>The genome sequence of Methanothermobacter marburgensis.</title>
        <authorList>
            <person name="Kaster A."/>
            <person name="Seedorf H."/>
            <person name="Goenrich M."/>
            <person name="Wiezer A."/>
            <person name="Liesegang H."/>
            <person name="Thauer R."/>
            <person name="Gottschalk G."/>
        </authorList>
    </citation>
    <scope>NUCLEOTIDE SEQUENCE</scope>
    <source>
        <strain>Marburg</strain>
    </source>
</reference>
<dbReference type="STRING" id="79929.MTBMA_c11220"/>
<keyword evidence="2" id="KW-0812">Transmembrane</keyword>
<feature type="domain" description="YdbS-like PH" evidence="3">
    <location>
        <begin position="90"/>
        <end position="165"/>
    </location>
</feature>
<dbReference type="OrthoDB" id="78147at2157"/>
<dbReference type="InterPro" id="IPR005182">
    <property type="entry name" value="YdbS-like_PH"/>
</dbReference>
<proteinExistence type="predicted"/>
<evidence type="ECO:0000313" key="5">
    <source>
        <dbReference type="Proteomes" id="UP000000345"/>
    </source>
</evidence>
<keyword evidence="2" id="KW-0472">Membrane</keyword>
<dbReference type="EMBL" id="CP001710">
    <property type="protein sequence ID" value="ADL58716.1"/>
    <property type="molecule type" value="Genomic_DNA"/>
</dbReference>
<dbReference type="RefSeq" id="WP_013295938.1">
    <property type="nucleotide sequence ID" value="NC_014408.1"/>
</dbReference>
<evidence type="ECO:0000256" key="1">
    <source>
        <dbReference type="SAM" id="MobiDB-lite"/>
    </source>
</evidence>
<dbReference type="HOGENOM" id="CLU_094459_0_0_2"/>
<keyword evidence="2" id="KW-1133">Transmembrane helix</keyword>
<evidence type="ECO:0000313" key="4">
    <source>
        <dbReference type="EMBL" id="ADL58716.1"/>
    </source>
</evidence>
<feature type="transmembrane region" description="Helical" evidence="2">
    <location>
        <begin position="28"/>
        <end position="48"/>
    </location>
</feature>
<reference evidence="4 5" key="2">
    <citation type="journal article" date="2010" name="J. Bacteriol.">
        <title>Complete genome sequence of Methanothermobacter marburgensis, a methanoarchaeon model organism.</title>
        <authorList>
            <person name="Liesegang H."/>
            <person name="Kaster A.K."/>
            <person name="Wiezer A."/>
            <person name="Goenrich M."/>
            <person name="Wollherr A."/>
            <person name="Seedorf H."/>
            <person name="Gottschalk G."/>
            <person name="Thauer R.K."/>
        </authorList>
    </citation>
    <scope>NUCLEOTIDE SEQUENCE [LARGE SCALE GENOMIC DNA]</scope>
    <source>
        <strain evidence="5">ATCC BAA-927 / DSM 2133 / JCM 14651 / NBRC 100331 / OCM 82 / Marburg</strain>
    </source>
</reference>
<sequence>MFGRERLYPGERVLYETRPRFILNSKSSIIKILFLALIIYIFPAAVKFAGDLDNLLIMRYGFTVADKVVWILTAAFILLVLSVLWDVISWRSRRYIITDHRVIVESGVLRKRRFYMNHSKIVDISFSQGIMERLLDSADIEIRGGHEDTHIILEDAPFPARIEYHINRFTEHRSVDEAEEILRELSSERQKGRGFADPKFWEDTDEFDENTPEESPHEMGGSEESVMERHSRKFRRSREEGEND</sequence>
<protein>
    <recommendedName>
        <fullName evidence="3">YdbS-like PH domain-containing protein</fullName>
    </recommendedName>
</protein>
<dbReference type="KEGG" id="mmg:MTBMA_c11220"/>
<keyword evidence="5" id="KW-1185">Reference proteome</keyword>
<evidence type="ECO:0000256" key="2">
    <source>
        <dbReference type="SAM" id="Phobius"/>
    </source>
</evidence>
<dbReference type="GeneID" id="41327748"/>